<comment type="caution">
    <text evidence="1">The sequence shown here is derived from an EMBL/GenBank/DDBJ whole genome shotgun (WGS) entry which is preliminary data.</text>
</comment>
<organism evidence="1 2">
    <name type="scientific">Porites evermanni</name>
    <dbReference type="NCBI Taxonomy" id="104178"/>
    <lineage>
        <taxon>Eukaryota</taxon>
        <taxon>Metazoa</taxon>
        <taxon>Cnidaria</taxon>
        <taxon>Anthozoa</taxon>
        <taxon>Hexacorallia</taxon>
        <taxon>Scleractinia</taxon>
        <taxon>Fungiina</taxon>
        <taxon>Poritidae</taxon>
        <taxon>Porites</taxon>
    </lineage>
</organism>
<proteinExistence type="predicted"/>
<evidence type="ECO:0000313" key="1">
    <source>
        <dbReference type="EMBL" id="CAH3157320.1"/>
    </source>
</evidence>
<protein>
    <submittedName>
        <fullName evidence="1">Uncharacterized protein</fullName>
    </submittedName>
</protein>
<name>A0ABN8Q4V7_9CNID</name>
<keyword evidence="2" id="KW-1185">Reference proteome</keyword>
<dbReference type="EMBL" id="CALNXI010001143">
    <property type="protein sequence ID" value="CAH3157320.1"/>
    <property type="molecule type" value="Genomic_DNA"/>
</dbReference>
<sequence length="134" mass="15721">METGSKTVCSSDTIHLRENRRVHWALNLEEVLYFTPETESKNVQSLMKKLKMKTRILKNISSAFCDRDIVRKLHGRITRIVERISTGHCDYEMNAEDATTFDKYWNDLFEFYGPFKTDFEKAISGKICMLSIQE</sequence>
<gene>
    <name evidence="1" type="ORF">PEVE_00002466</name>
</gene>
<evidence type="ECO:0000313" key="2">
    <source>
        <dbReference type="Proteomes" id="UP001159427"/>
    </source>
</evidence>
<accession>A0ABN8Q4V7</accession>
<dbReference type="Proteomes" id="UP001159427">
    <property type="component" value="Unassembled WGS sequence"/>
</dbReference>
<reference evidence="1 2" key="1">
    <citation type="submission" date="2022-05" db="EMBL/GenBank/DDBJ databases">
        <authorList>
            <consortium name="Genoscope - CEA"/>
            <person name="William W."/>
        </authorList>
    </citation>
    <scope>NUCLEOTIDE SEQUENCE [LARGE SCALE GENOMIC DNA]</scope>
</reference>